<dbReference type="Pfam" id="PF13794">
    <property type="entry name" value="MiaE_2"/>
    <property type="match status" value="1"/>
</dbReference>
<dbReference type="EMBL" id="AP022609">
    <property type="protein sequence ID" value="BBZ23930.1"/>
    <property type="molecule type" value="Genomic_DNA"/>
</dbReference>
<sequence length="257" mass="28172">MSTVQRSYYLVGPGIGPPPRNAYSEVMNSVPSADAEAQTGPPRLSADHPGINELFAALAYGEVAAFYRLTEEARMAPDLRGRISMAAMAAAEMGHFELLREALERRNVDVVAAMSKYASALDNYHRLTMPSTWLEALVKTYIGDALAADFYLQIADGLPDEVADVVRAVLAETKHSQFVLEEVRRAVTASAKQRSRLALWSRRLLGEAITQAQYVLADRDELADLVVYGAAGLAQLAGFFDRLQQTHDARMRELGLA</sequence>
<dbReference type="CDD" id="cd00657">
    <property type="entry name" value="Ferritin_like"/>
    <property type="match status" value="1"/>
</dbReference>
<evidence type="ECO:0000313" key="2">
    <source>
        <dbReference type="EMBL" id="BBZ23930.1"/>
    </source>
</evidence>
<organism evidence="2 3">
    <name type="scientific">Mycolicibacter hiberniae</name>
    <dbReference type="NCBI Taxonomy" id="29314"/>
    <lineage>
        <taxon>Bacteria</taxon>
        <taxon>Bacillati</taxon>
        <taxon>Actinomycetota</taxon>
        <taxon>Actinomycetes</taxon>
        <taxon>Mycobacteriales</taxon>
        <taxon>Mycobacteriaceae</taxon>
        <taxon>Mycolicibacter</taxon>
    </lineage>
</organism>
<evidence type="ECO:0000259" key="1">
    <source>
        <dbReference type="Pfam" id="PF13794"/>
    </source>
</evidence>
<dbReference type="InterPro" id="IPR009078">
    <property type="entry name" value="Ferritin-like_SF"/>
</dbReference>
<feature type="domain" description="Ferritin-like" evidence="1">
    <location>
        <begin position="51"/>
        <end position="227"/>
    </location>
</feature>
<gene>
    <name evidence="2" type="ORF">MHIB_23480</name>
</gene>
<dbReference type="InterPro" id="IPR012347">
    <property type="entry name" value="Ferritin-like"/>
</dbReference>
<protein>
    <recommendedName>
        <fullName evidence="1">Ferritin-like domain-containing protein</fullName>
    </recommendedName>
</protein>
<proteinExistence type="predicted"/>
<reference evidence="2 3" key="1">
    <citation type="journal article" date="2019" name="Emerg. Microbes Infect.">
        <title>Comprehensive subspecies identification of 175 nontuberculous mycobacteria species based on 7547 genomic profiles.</title>
        <authorList>
            <person name="Matsumoto Y."/>
            <person name="Kinjo T."/>
            <person name="Motooka D."/>
            <person name="Nabeya D."/>
            <person name="Jung N."/>
            <person name="Uechi K."/>
            <person name="Horii T."/>
            <person name="Iida T."/>
            <person name="Fujita J."/>
            <person name="Nakamura S."/>
        </authorList>
    </citation>
    <scope>NUCLEOTIDE SEQUENCE [LARGE SCALE GENOMIC DNA]</scope>
    <source>
        <strain evidence="2 3">JCM 13571</strain>
    </source>
</reference>
<accession>A0A7I7X3N5</accession>
<keyword evidence="3" id="KW-1185">Reference proteome</keyword>
<evidence type="ECO:0000313" key="3">
    <source>
        <dbReference type="Proteomes" id="UP000467260"/>
    </source>
</evidence>
<dbReference type="KEGG" id="mhib:MHIB_23480"/>
<name>A0A7I7X3N5_9MYCO</name>
<dbReference type="AlphaFoldDB" id="A0A7I7X3N5"/>
<dbReference type="Proteomes" id="UP000467260">
    <property type="component" value="Chromosome"/>
</dbReference>
<dbReference type="Gene3D" id="1.20.1260.10">
    <property type="match status" value="1"/>
</dbReference>
<dbReference type="SUPFAM" id="SSF47240">
    <property type="entry name" value="Ferritin-like"/>
    <property type="match status" value="1"/>
</dbReference>
<dbReference type="InterPro" id="IPR059125">
    <property type="entry name" value="Ferritin_actino"/>
</dbReference>